<name>A0A7X0C418_9ACTN</name>
<comment type="caution">
    <text evidence="1">The sequence shown here is derived from an EMBL/GenBank/DDBJ whole genome shotgun (WGS) entry which is preliminary data.</text>
</comment>
<dbReference type="EMBL" id="JACHJB010000002">
    <property type="protein sequence ID" value="MBB6347055.1"/>
    <property type="molecule type" value="Genomic_DNA"/>
</dbReference>
<proteinExistence type="predicted"/>
<dbReference type="Proteomes" id="UP000583800">
    <property type="component" value="Unassembled WGS sequence"/>
</dbReference>
<evidence type="ECO:0000313" key="1">
    <source>
        <dbReference type="EMBL" id="MBB6347055.1"/>
    </source>
</evidence>
<protein>
    <submittedName>
        <fullName evidence="1">Uncharacterized protein</fullName>
    </submittedName>
</protein>
<evidence type="ECO:0000313" key="2">
    <source>
        <dbReference type="Proteomes" id="UP000583800"/>
    </source>
</evidence>
<keyword evidence="2" id="KW-1185">Reference proteome</keyword>
<reference evidence="1 2" key="1">
    <citation type="submission" date="2020-08" db="EMBL/GenBank/DDBJ databases">
        <title>Sequencing the genomes of 1000 actinobacteria strains.</title>
        <authorList>
            <person name="Klenk H.-P."/>
        </authorList>
    </citation>
    <scope>NUCLEOTIDE SEQUENCE [LARGE SCALE GENOMIC DNA]</scope>
    <source>
        <strain evidence="1 2">DSM 45913</strain>
    </source>
</reference>
<sequence>MTDRRTASPEHDQYGLLAAHGFDEAFFGLWVERDDLDELAGLLRLDPRSGRDVRLIEEAATMTDWSVPLEEKDSLWIGPHSPGWSVVISTSGPETGGWCLSSGNRGMLMVDWHREIDGLSDLAYYRDGNLVAEVPALPSGELLPGQLFEPYAQGLPRDGDPNEGDERLAHAFLTIVGRMTGRFLDGDWFRTPGRAHRFPLVDTHG</sequence>
<accession>A0A7X0C418</accession>
<dbReference type="RefSeq" id="WP_185085073.1">
    <property type="nucleotide sequence ID" value="NZ_JACHJB010000002.1"/>
</dbReference>
<gene>
    <name evidence="1" type="ORF">FHU36_003600</name>
</gene>
<dbReference type="AlphaFoldDB" id="A0A7X0C418"/>
<organism evidence="1 2">
    <name type="scientific">Nonomuraea muscovyensis</name>
    <dbReference type="NCBI Taxonomy" id="1124761"/>
    <lineage>
        <taxon>Bacteria</taxon>
        <taxon>Bacillati</taxon>
        <taxon>Actinomycetota</taxon>
        <taxon>Actinomycetes</taxon>
        <taxon>Streptosporangiales</taxon>
        <taxon>Streptosporangiaceae</taxon>
        <taxon>Nonomuraea</taxon>
    </lineage>
</organism>